<dbReference type="Gene3D" id="1.10.3720.10">
    <property type="entry name" value="MetI-like"/>
    <property type="match status" value="1"/>
</dbReference>
<keyword evidence="2 7" id="KW-0813">Transport</keyword>
<evidence type="ECO:0000256" key="4">
    <source>
        <dbReference type="ARBA" id="ARBA00022692"/>
    </source>
</evidence>
<evidence type="ECO:0000256" key="6">
    <source>
        <dbReference type="ARBA" id="ARBA00023136"/>
    </source>
</evidence>
<evidence type="ECO:0000259" key="8">
    <source>
        <dbReference type="PROSITE" id="PS50928"/>
    </source>
</evidence>
<sequence length="250" mass="27518">MKVLRSLLVMIGLTAGWQLLVTVTDVPPYILPGPGVVAQTLLTRFPTLLPHATYTLSEILLGFGLGALLGMISALLLATVRPLQVWLSPILVMTQSLPVFALAPLLVLWLGYGLASKIAMAVLIIYFPVASAFYDGLQRTPKDWRDLGRIMKSNRMAFLWHVRIPFALPSLASGLRVAMVSAPIGVIVGEWVGSSRGLGYLMLHANGRMQIDLLFAALVILMIMALFLYQLTDQLLKRLLKHFSLDEDKI</sequence>
<feature type="transmembrane region" description="Helical" evidence="7">
    <location>
        <begin position="118"/>
        <end position="137"/>
    </location>
</feature>
<reference evidence="9" key="1">
    <citation type="submission" date="2022-12" db="EMBL/GenBank/DDBJ databases">
        <title>Bacterial isolates from different developmental stages of Nematostella vectensis.</title>
        <authorList>
            <person name="Fraune S."/>
        </authorList>
    </citation>
    <scope>NUCLEOTIDE SEQUENCE</scope>
    <source>
        <strain evidence="9">G21630-S1</strain>
    </source>
</reference>
<keyword evidence="10" id="KW-1185">Reference proteome</keyword>
<organism evidence="9 10">
    <name type="scientific">Kiloniella laminariae</name>
    <dbReference type="NCBI Taxonomy" id="454162"/>
    <lineage>
        <taxon>Bacteria</taxon>
        <taxon>Pseudomonadati</taxon>
        <taxon>Pseudomonadota</taxon>
        <taxon>Alphaproteobacteria</taxon>
        <taxon>Rhodospirillales</taxon>
        <taxon>Kiloniellaceae</taxon>
        <taxon>Kiloniella</taxon>
    </lineage>
</organism>
<keyword evidence="4 7" id="KW-0812">Transmembrane</keyword>
<evidence type="ECO:0000313" key="10">
    <source>
        <dbReference type="Proteomes" id="UP001069802"/>
    </source>
</evidence>
<evidence type="ECO:0000313" key="9">
    <source>
        <dbReference type="EMBL" id="MCZ4280565.1"/>
    </source>
</evidence>
<feature type="domain" description="ABC transmembrane type-1" evidence="8">
    <location>
        <begin position="52"/>
        <end position="232"/>
    </location>
</feature>
<comment type="caution">
    <text evidence="9">The sequence shown here is derived from an EMBL/GenBank/DDBJ whole genome shotgun (WGS) entry which is preliminary data.</text>
</comment>
<dbReference type="SUPFAM" id="SSF161098">
    <property type="entry name" value="MetI-like"/>
    <property type="match status" value="1"/>
</dbReference>
<feature type="transmembrane region" description="Helical" evidence="7">
    <location>
        <begin position="209"/>
        <end position="229"/>
    </location>
</feature>
<protein>
    <submittedName>
        <fullName evidence="9">ABC transporter permease</fullName>
    </submittedName>
</protein>
<gene>
    <name evidence="9" type="ORF">O4H49_07235</name>
</gene>
<evidence type="ECO:0000256" key="3">
    <source>
        <dbReference type="ARBA" id="ARBA00022475"/>
    </source>
</evidence>
<accession>A0ABT4LHJ3</accession>
<feature type="transmembrane region" description="Helical" evidence="7">
    <location>
        <begin position="158"/>
        <end position="189"/>
    </location>
</feature>
<comment type="similarity">
    <text evidence="7">Belongs to the binding-protein-dependent transport system permease family.</text>
</comment>
<feature type="transmembrane region" description="Helical" evidence="7">
    <location>
        <begin position="7"/>
        <end position="31"/>
    </location>
</feature>
<feature type="transmembrane region" description="Helical" evidence="7">
    <location>
        <begin position="90"/>
        <end position="112"/>
    </location>
</feature>
<dbReference type="EMBL" id="JAPWGY010000002">
    <property type="protein sequence ID" value="MCZ4280565.1"/>
    <property type="molecule type" value="Genomic_DNA"/>
</dbReference>
<feature type="transmembrane region" description="Helical" evidence="7">
    <location>
        <begin position="51"/>
        <end position="78"/>
    </location>
</feature>
<dbReference type="Proteomes" id="UP001069802">
    <property type="component" value="Unassembled WGS sequence"/>
</dbReference>
<dbReference type="PANTHER" id="PTHR30151">
    <property type="entry name" value="ALKANE SULFONATE ABC TRANSPORTER-RELATED, MEMBRANE SUBUNIT"/>
    <property type="match status" value="1"/>
</dbReference>
<keyword evidence="3" id="KW-1003">Cell membrane</keyword>
<evidence type="ECO:0000256" key="2">
    <source>
        <dbReference type="ARBA" id="ARBA00022448"/>
    </source>
</evidence>
<dbReference type="CDD" id="cd06261">
    <property type="entry name" value="TM_PBP2"/>
    <property type="match status" value="1"/>
</dbReference>
<dbReference type="InterPro" id="IPR035906">
    <property type="entry name" value="MetI-like_sf"/>
</dbReference>
<dbReference type="PANTHER" id="PTHR30151:SF20">
    <property type="entry name" value="ABC TRANSPORTER PERMEASE PROTEIN HI_0355-RELATED"/>
    <property type="match status" value="1"/>
</dbReference>
<comment type="subcellular location">
    <subcellularLocation>
        <location evidence="1 7">Cell membrane</location>
        <topology evidence="1 7">Multi-pass membrane protein</topology>
    </subcellularLocation>
</comment>
<evidence type="ECO:0000256" key="7">
    <source>
        <dbReference type="RuleBase" id="RU363032"/>
    </source>
</evidence>
<name>A0ABT4LHJ3_9PROT</name>
<proteinExistence type="inferred from homology"/>
<keyword evidence="6 7" id="KW-0472">Membrane</keyword>
<dbReference type="PROSITE" id="PS50928">
    <property type="entry name" value="ABC_TM1"/>
    <property type="match status" value="1"/>
</dbReference>
<keyword evidence="5 7" id="KW-1133">Transmembrane helix</keyword>
<evidence type="ECO:0000256" key="5">
    <source>
        <dbReference type="ARBA" id="ARBA00022989"/>
    </source>
</evidence>
<dbReference type="Pfam" id="PF00528">
    <property type="entry name" value="BPD_transp_1"/>
    <property type="match status" value="1"/>
</dbReference>
<dbReference type="InterPro" id="IPR000515">
    <property type="entry name" value="MetI-like"/>
</dbReference>
<evidence type="ECO:0000256" key="1">
    <source>
        <dbReference type="ARBA" id="ARBA00004651"/>
    </source>
</evidence>